<evidence type="ECO:0000256" key="1">
    <source>
        <dbReference type="ARBA" id="ARBA00022448"/>
    </source>
</evidence>
<organism evidence="5 6">
    <name type="scientific">Marinobacter adhaerens</name>
    <dbReference type="NCBI Taxonomy" id="1033846"/>
    <lineage>
        <taxon>Bacteria</taxon>
        <taxon>Pseudomonadati</taxon>
        <taxon>Pseudomonadota</taxon>
        <taxon>Gammaproteobacteria</taxon>
        <taxon>Pseudomonadales</taxon>
        <taxon>Marinobacteraceae</taxon>
        <taxon>Marinobacter</taxon>
    </lineage>
</organism>
<dbReference type="PANTHER" id="PTHR45772">
    <property type="entry name" value="CONSERVED COMPONENT OF ABC TRANSPORTER FOR NATURAL AMINO ACIDS-RELATED"/>
    <property type="match status" value="1"/>
</dbReference>
<dbReference type="SUPFAM" id="SSF52540">
    <property type="entry name" value="P-loop containing nucleoside triphosphate hydrolases"/>
    <property type="match status" value="1"/>
</dbReference>
<reference evidence="5 6" key="1">
    <citation type="submission" date="2019-06" db="EMBL/GenBank/DDBJ databases">
        <title>Enrichment of Autotrophic Halophilic Microorganisms from Red Sea Brine Pool Using Microbial Electrosynthesis System.</title>
        <authorList>
            <person name="Alqahtani M.F."/>
            <person name="Bajracharya S."/>
            <person name="Katuri K.P."/>
            <person name="Ali M."/>
            <person name="Saikaly P.E."/>
        </authorList>
    </citation>
    <scope>NUCLEOTIDE SEQUENCE [LARGE SCALE GENOMIC DNA]</scope>
    <source>
        <strain evidence="5">MES15</strain>
    </source>
</reference>
<dbReference type="InterPro" id="IPR051120">
    <property type="entry name" value="ABC_AA/LPS_Transport"/>
</dbReference>
<dbReference type="SMART" id="SM00382">
    <property type="entry name" value="AAA"/>
    <property type="match status" value="1"/>
</dbReference>
<dbReference type="InterPro" id="IPR003439">
    <property type="entry name" value="ABC_transporter-like_ATP-bd"/>
</dbReference>
<protein>
    <submittedName>
        <fullName evidence="5">ATP-binding cassette domain-containing protein</fullName>
    </submittedName>
</protein>
<keyword evidence="1" id="KW-0813">Transport</keyword>
<dbReference type="GO" id="GO:0016887">
    <property type="term" value="F:ATP hydrolysis activity"/>
    <property type="evidence" value="ECO:0007669"/>
    <property type="project" value="InterPro"/>
</dbReference>
<dbReference type="RefSeq" id="WP_069185037.1">
    <property type="nucleotide sequence ID" value="NZ_LXRF01000019.1"/>
</dbReference>
<dbReference type="EMBL" id="VENC01000016">
    <property type="protein sequence ID" value="MTJ00214.1"/>
    <property type="molecule type" value="Genomic_DNA"/>
</dbReference>
<dbReference type="PROSITE" id="PS50893">
    <property type="entry name" value="ABC_TRANSPORTER_2"/>
    <property type="match status" value="1"/>
</dbReference>
<dbReference type="GO" id="GO:0005524">
    <property type="term" value="F:ATP binding"/>
    <property type="evidence" value="ECO:0007669"/>
    <property type="project" value="UniProtKB-KW"/>
</dbReference>
<dbReference type="AlphaFoldDB" id="A0A1E3C5G6"/>
<dbReference type="Proteomes" id="UP000431462">
    <property type="component" value="Unassembled WGS sequence"/>
</dbReference>
<comment type="caution">
    <text evidence="5">The sequence shown here is derived from an EMBL/GenBank/DDBJ whole genome shotgun (WGS) entry which is preliminary data.</text>
</comment>
<evidence type="ECO:0000259" key="4">
    <source>
        <dbReference type="PROSITE" id="PS50893"/>
    </source>
</evidence>
<dbReference type="PANTHER" id="PTHR45772:SF9">
    <property type="entry name" value="CONSERVED COMPONENT OF ABC TRANSPORTER FOR NATURAL AMINO ACIDS"/>
    <property type="match status" value="1"/>
</dbReference>
<proteinExistence type="predicted"/>
<gene>
    <name evidence="5" type="ORF">FH752_16505</name>
</gene>
<dbReference type="GO" id="GO:0005886">
    <property type="term" value="C:plasma membrane"/>
    <property type="evidence" value="ECO:0007669"/>
    <property type="project" value="TreeGrafter"/>
</dbReference>
<dbReference type="InterPro" id="IPR027417">
    <property type="entry name" value="P-loop_NTPase"/>
</dbReference>
<dbReference type="Gene3D" id="3.40.50.300">
    <property type="entry name" value="P-loop containing nucleotide triphosphate hydrolases"/>
    <property type="match status" value="1"/>
</dbReference>
<evidence type="ECO:0000256" key="3">
    <source>
        <dbReference type="ARBA" id="ARBA00022840"/>
    </source>
</evidence>
<dbReference type="OrthoDB" id="9778870at2"/>
<keyword evidence="2" id="KW-0547">Nucleotide-binding</keyword>
<evidence type="ECO:0000256" key="2">
    <source>
        <dbReference type="ARBA" id="ARBA00022741"/>
    </source>
</evidence>
<feature type="domain" description="ABC transporter" evidence="4">
    <location>
        <begin position="5"/>
        <end position="247"/>
    </location>
</feature>
<evidence type="ECO:0000313" key="5">
    <source>
        <dbReference type="EMBL" id="MTJ00214.1"/>
    </source>
</evidence>
<name>A0A1E3C5G6_9GAMM</name>
<evidence type="ECO:0000313" key="6">
    <source>
        <dbReference type="Proteomes" id="UP000431462"/>
    </source>
</evidence>
<dbReference type="Pfam" id="PF00005">
    <property type="entry name" value="ABC_tran"/>
    <property type="match status" value="1"/>
</dbReference>
<sequence length="267" mass="29082">MSALLKTVNLERTFGAVTAATDINVELNSGEVVGVIGSNGAGKTTFINMVTGYIQPSGGDILVRGQSIIGKSPRDVSLAGVGRSFQVPQLFQELTVLENMLIAFGFSVDRKLSFLKPLRSKEKVEKARAVLREYEIEQYAEEVVSTLPQGVRKLLDIAMAMLAEPGLMLLDEPTSGVAIEDKFLLMDTVMAAVRKSDAATMFVEHDMEVVLRYADRVLAFYDGRVLADGPTQTVLSDPKVQELVVGHHLDLGENESNTSKEPDHART</sequence>
<accession>A0A1E3C5G6</accession>
<keyword evidence="3 5" id="KW-0067">ATP-binding</keyword>
<dbReference type="InterPro" id="IPR003593">
    <property type="entry name" value="AAA+_ATPase"/>
</dbReference>